<dbReference type="KEGG" id="geh:HYN69_07615"/>
<accession>A0A2S0UKS0</accession>
<dbReference type="EMBL" id="CP028918">
    <property type="protein sequence ID" value="AWB48402.1"/>
    <property type="molecule type" value="Genomic_DNA"/>
</dbReference>
<reference evidence="1 2" key="1">
    <citation type="submission" date="2018-04" db="EMBL/GenBank/DDBJ databases">
        <title>Genome sequencing of Gemmobacter.</title>
        <authorList>
            <person name="Yi H."/>
            <person name="Baek M.-G."/>
        </authorList>
    </citation>
    <scope>NUCLEOTIDE SEQUENCE [LARGE SCALE GENOMIC DNA]</scope>
    <source>
        <strain evidence="1 2">HYN0069</strain>
    </source>
</reference>
<name>A0A2S0UKS0_9RHOB</name>
<protein>
    <submittedName>
        <fullName evidence="1">Uncharacterized protein</fullName>
    </submittedName>
</protein>
<dbReference type="RefSeq" id="WP_108435221.1">
    <property type="nucleotide sequence ID" value="NZ_CP028918.1"/>
</dbReference>
<proteinExistence type="predicted"/>
<sequence>MTDQSFALLSVRMFAAGTKLRTGVAPDDYTAVEDLSAGEAIYDPINRRFHDIADMSCGTLDRERARAQGLDLYRLGPVAGTAAPVRCMIESRDLSPVRRKSSADDSGEADVFYGLHFGARVIVDTGAALCEVR</sequence>
<organism evidence="1 2">
    <name type="scientific">Paragemmobacter aquarius</name>
    <dbReference type="NCBI Taxonomy" id="2169400"/>
    <lineage>
        <taxon>Bacteria</taxon>
        <taxon>Pseudomonadati</taxon>
        <taxon>Pseudomonadota</taxon>
        <taxon>Alphaproteobacteria</taxon>
        <taxon>Rhodobacterales</taxon>
        <taxon>Paracoccaceae</taxon>
        <taxon>Paragemmobacter</taxon>
    </lineage>
</organism>
<evidence type="ECO:0000313" key="1">
    <source>
        <dbReference type="EMBL" id="AWB48402.1"/>
    </source>
</evidence>
<gene>
    <name evidence="1" type="ORF">HYN69_07615</name>
</gene>
<keyword evidence="2" id="KW-1185">Reference proteome</keyword>
<evidence type="ECO:0000313" key="2">
    <source>
        <dbReference type="Proteomes" id="UP000244496"/>
    </source>
</evidence>
<dbReference type="AlphaFoldDB" id="A0A2S0UKS0"/>
<dbReference type="Proteomes" id="UP000244496">
    <property type="component" value="Chromosome"/>
</dbReference>